<dbReference type="EMBL" id="BOOY01000017">
    <property type="protein sequence ID" value="GIJ03064.1"/>
    <property type="molecule type" value="Genomic_DNA"/>
</dbReference>
<dbReference type="RefSeq" id="WP_203938355.1">
    <property type="nucleotide sequence ID" value="NZ_BAAAGJ010000005.1"/>
</dbReference>
<proteinExistence type="inferred from homology"/>
<dbReference type="SUPFAM" id="SSF140453">
    <property type="entry name" value="EsxAB dimer-like"/>
    <property type="match status" value="1"/>
</dbReference>
<keyword evidence="3" id="KW-1185">Reference proteome</keyword>
<dbReference type="AlphaFoldDB" id="A0A8J3Y7Q6"/>
<dbReference type="InterPro" id="IPR010310">
    <property type="entry name" value="T7SS_ESAT-6-like"/>
</dbReference>
<comment type="caution">
    <text evidence="2">The sequence shown here is derived from an EMBL/GenBank/DDBJ whole genome shotgun (WGS) entry which is preliminary data.</text>
</comment>
<accession>A0A8J3Y7Q6</accession>
<evidence type="ECO:0000313" key="3">
    <source>
        <dbReference type="Proteomes" id="UP000652013"/>
    </source>
</evidence>
<dbReference type="Pfam" id="PF06013">
    <property type="entry name" value="WXG100"/>
    <property type="match status" value="1"/>
</dbReference>
<name>A0A8J3Y7Q6_9ACTN</name>
<dbReference type="NCBIfam" id="TIGR03930">
    <property type="entry name" value="WXG100_ESAT6"/>
    <property type="match status" value="1"/>
</dbReference>
<gene>
    <name evidence="2" type="ORF">Sya03_24160</name>
</gene>
<dbReference type="Gene3D" id="1.10.287.1060">
    <property type="entry name" value="ESAT-6-like"/>
    <property type="match status" value="1"/>
</dbReference>
<dbReference type="InterPro" id="IPR036689">
    <property type="entry name" value="ESAT-6-like_sf"/>
</dbReference>
<dbReference type="Proteomes" id="UP000652013">
    <property type="component" value="Unassembled WGS sequence"/>
</dbReference>
<reference evidence="2" key="1">
    <citation type="submission" date="2021-01" db="EMBL/GenBank/DDBJ databases">
        <title>Whole genome shotgun sequence of Spirilliplanes yamanashiensis NBRC 15828.</title>
        <authorList>
            <person name="Komaki H."/>
            <person name="Tamura T."/>
        </authorList>
    </citation>
    <scope>NUCLEOTIDE SEQUENCE</scope>
    <source>
        <strain evidence="2">NBRC 15828</strain>
    </source>
</reference>
<evidence type="ECO:0000313" key="2">
    <source>
        <dbReference type="EMBL" id="GIJ03064.1"/>
    </source>
</evidence>
<evidence type="ECO:0000256" key="1">
    <source>
        <dbReference type="RuleBase" id="RU362001"/>
    </source>
</evidence>
<organism evidence="2 3">
    <name type="scientific">Spirilliplanes yamanashiensis</name>
    <dbReference type="NCBI Taxonomy" id="42233"/>
    <lineage>
        <taxon>Bacteria</taxon>
        <taxon>Bacillati</taxon>
        <taxon>Actinomycetota</taxon>
        <taxon>Actinomycetes</taxon>
        <taxon>Micromonosporales</taxon>
        <taxon>Micromonosporaceae</taxon>
        <taxon>Spirilliplanes</taxon>
    </lineage>
</organism>
<protein>
    <recommendedName>
        <fullName evidence="1">ESAT-6-like protein</fullName>
    </recommendedName>
</protein>
<sequence>MANYVSTDTPGMRLARSEFESTSTAFTGYLGNINAEWRTLQARWTGTASNGYGQAMDTWEGAFRGILDAMQVMIQSLGGSAQMFDAQEQEAAGIAPAWVKDLPGF</sequence>
<comment type="similarity">
    <text evidence="1">Belongs to the WXG100 family.</text>
</comment>